<feature type="compositionally biased region" description="Acidic residues" evidence="4">
    <location>
        <begin position="212"/>
        <end position="247"/>
    </location>
</feature>
<dbReference type="OrthoDB" id="6075101at2759"/>
<dbReference type="GO" id="GO:0042393">
    <property type="term" value="F:histone binding"/>
    <property type="evidence" value="ECO:0007669"/>
    <property type="project" value="TreeGrafter"/>
</dbReference>
<dbReference type="GO" id="GO:0006338">
    <property type="term" value="P:chromatin remodeling"/>
    <property type="evidence" value="ECO:0007669"/>
    <property type="project" value="TreeGrafter"/>
</dbReference>
<dbReference type="InterPro" id="IPR024057">
    <property type="entry name" value="Nucleoplasmin_core_dom"/>
</dbReference>
<evidence type="ECO:0000313" key="6">
    <source>
        <dbReference type="EMBL" id="ELT97087.1"/>
    </source>
</evidence>
<name>R7TU00_CAPTE</name>
<feature type="domain" description="Nucleoplasmin core" evidence="5">
    <location>
        <begin position="42"/>
        <end position="149"/>
    </location>
</feature>
<comment type="similarity">
    <text evidence="2">Belongs to the nucleoplasmin family.</text>
</comment>
<evidence type="ECO:0000256" key="3">
    <source>
        <dbReference type="ARBA" id="ARBA00023242"/>
    </source>
</evidence>
<dbReference type="GO" id="GO:0003682">
    <property type="term" value="F:chromatin binding"/>
    <property type="evidence" value="ECO:0007669"/>
    <property type="project" value="TreeGrafter"/>
</dbReference>
<dbReference type="GO" id="GO:0005737">
    <property type="term" value="C:cytoplasm"/>
    <property type="evidence" value="ECO:0007669"/>
    <property type="project" value="TreeGrafter"/>
</dbReference>
<keyword evidence="3" id="KW-0539">Nucleus</keyword>
<evidence type="ECO:0000256" key="4">
    <source>
        <dbReference type="SAM" id="MobiDB-lite"/>
    </source>
</evidence>
<feature type="compositionally biased region" description="Basic residues" evidence="4">
    <location>
        <begin position="191"/>
        <end position="207"/>
    </location>
</feature>
<dbReference type="EMBL" id="KB308662">
    <property type="protein sequence ID" value="ELT97087.1"/>
    <property type="molecule type" value="Genomic_DNA"/>
</dbReference>
<dbReference type="PANTHER" id="PTHR22747">
    <property type="entry name" value="NUCLEOPLASMIN"/>
    <property type="match status" value="1"/>
</dbReference>
<dbReference type="Gene3D" id="2.60.120.340">
    <property type="entry name" value="Nucleoplasmin core domain"/>
    <property type="match status" value="1"/>
</dbReference>
<dbReference type="InterPro" id="IPR036824">
    <property type="entry name" value="Nucleoplasmin_core_dom_sf"/>
</dbReference>
<dbReference type="SUPFAM" id="SSF69203">
    <property type="entry name" value="Nucleoplasmin-like core domain"/>
    <property type="match status" value="1"/>
</dbReference>
<dbReference type="InterPro" id="IPR004301">
    <property type="entry name" value="Nucleoplasmin"/>
</dbReference>
<organism evidence="6">
    <name type="scientific">Capitella teleta</name>
    <name type="common">Polychaete worm</name>
    <dbReference type="NCBI Taxonomy" id="283909"/>
    <lineage>
        <taxon>Eukaryota</taxon>
        <taxon>Metazoa</taxon>
        <taxon>Spiralia</taxon>
        <taxon>Lophotrochozoa</taxon>
        <taxon>Annelida</taxon>
        <taxon>Polychaeta</taxon>
        <taxon>Sedentaria</taxon>
        <taxon>Scolecida</taxon>
        <taxon>Capitellidae</taxon>
        <taxon>Capitella</taxon>
    </lineage>
</organism>
<dbReference type="Proteomes" id="UP000014760">
    <property type="component" value="Unassembled WGS sequence"/>
</dbReference>
<protein>
    <recommendedName>
        <fullName evidence="5">Nucleoplasmin core domain-containing protein</fullName>
    </recommendedName>
</protein>
<dbReference type="GO" id="GO:0005654">
    <property type="term" value="C:nucleoplasm"/>
    <property type="evidence" value="ECO:0007669"/>
    <property type="project" value="TreeGrafter"/>
</dbReference>
<feature type="region of interest" description="Disordered" evidence="4">
    <location>
        <begin position="152"/>
        <end position="253"/>
    </location>
</feature>
<dbReference type="EnsemblMetazoa" id="CapteT220901">
    <property type="protein sequence ID" value="CapteP220901"/>
    <property type="gene ID" value="CapteG220901"/>
</dbReference>
<dbReference type="Pfam" id="PF03066">
    <property type="entry name" value="Nucleoplasmin"/>
    <property type="match status" value="1"/>
</dbReference>
<feature type="compositionally biased region" description="Acidic residues" evidence="4">
    <location>
        <begin position="161"/>
        <end position="188"/>
    </location>
</feature>
<dbReference type="AlphaFoldDB" id="R7TU00"/>
<evidence type="ECO:0000313" key="7">
    <source>
        <dbReference type="EnsemblMetazoa" id="CapteP220901"/>
    </source>
</evidence>
<dbReference type="EMBL" id="AMQN01011046">
    <property type="status" value="NOT_ANNOTATED_CDS"/>
    <property type="molecule type" value="Genomic_DNA"/>
</dbReference>
<dbReference type="OMA" id="MEKGMNL"/>
<evidence type="ECO:0000256" key="1">
    <source>
        <dbReference type="ARBA" id="ARBA00004123"/>
    </source>
</evidence>
<reference evidence="8" key="1">
    <citation type="submission" date="2012-12" db="EMBL/GenBank/DDBJ databases">
        <authorList>
            <person name="Hellsten U."/>
            <person name="Grimwood J."/>
            <person name="Chapman J.A."/>
            <person name="Shapiro H."/>
            <person name="Aerts A."/>
            <person name="Otillar R.P."/>
            <person name="Terry A.Y."/>
            <person name="Boore J.L."/>
            <person name="Simakov O."/>
            <person name="Marletaz F."/>
            <person name="Cho S.-J."/>
            <person name="Edsinger-Gonzales E."/>
            <person name="Havlak P."/>
            <person name="Kuo D.-H."/>
            <person name="Larsson T."/>
            <person name="Lv J."/>
            <person name="Arendt D."/>
            <person name="Savage R."/>
            <person name="Osoegawa K."/>
            <person name="de Jong P."/>
            <person name="Lindberg D.R."/>
            <person name="Seaver E.C."/>
            <person name="Weisblat D.A."/>
            <person name="Putnam N.H."/>
            <person name="Grigoriev I.V."/>
            <person name="Rokhsar D.S."/>
        </authorList>
    </citation>
    <scope>NUCLEOTIDE SEQUENCE</scope>
    <source>
        <strain evidence="8">I ESC-2004</strain>
    </source>
</reference>
<accession>R7TU00</accession>
<dbReference type="PANTHER" id="PTHR22747:SF18">
    <property type="entry name" value="GEO09167P1-RELATED"/>
    <property type="match status" value="1"/>
</dbReference>
<keyword evidence="8" id="KW-1185">Reference proteome</keyword>
<dbReference type="HOGENOM" id="CLU_886363_0_0_1"/>
<reference evidence="6 8" key="2">
    <citation type="journal article" date="2013" name="Nature">
        <title>Insights into bilaterian evolution from three spiralian genomes.</title>
        <authorList>
            <person name="Simakov O."/>
            <person name="Marletaz F."/>
            <person name="Cho S.J."/>
            <person name="Edsinger-Gonzales E."/>
            <person name="Havlak P."/>
            <person name="Hellsten U."/>
            <person name="Kuo D.H."/>
            <person name="Larsson T."/>
            <person name="Lv J."/>
            <person name="Arendt D."/>
            <person name="Savage R."/>
            <person name="Osoegawa K."/>
            <person name="de Jong P."/>
            <person name="Grimwood J."/>
            <person name="Chapman J.A."/>
            <person name="Shapiro H."/>
            <person name="Aerts A."/>
            <person name="Otillar R.P."/>
            <person name="Terry A.Y."/>
            <person name="Boore J.L."/>
            <person name="Grigoriev I.V."/>
            <person name="Lindberg D.R."/>
            <person name="Seaver E.C."/>
            <person name="Weisblat D.A."/>
            <person name="Putnam N.H."/>
            <person name="Rokhsar D.S."/>
        </authorList>
    </citation>
    <scope>NUCLEOTIDE SEQUENCE</scope>
    <source>
        <strain evidence="6 8">I ESC-2004</strain>
    </source>
</reference>
<reference evidence="7" key="3">
    <citation type="submission" date="2015-06" db="UniProtKB">
        <authorList>
            <consortium name="EnsemblMetazoa"/>
        </authorList>
    </citation>
    <scope>IDENTIFICATION</scope>
</reference>
<dbReference type="GO" id="GO:0005730">
    <property type="term" value="C:nucleolus"/>
    <property type="evidence" value="ECO:0007669"/>
    <property type="project" value="TreeGrafter"/>
</dbReference>
<dbReference type="STRING" id="283909.R7TU00"/>
<gene>
    <name evidence="6" type="ORF">CAPTEDRAFT_220901</name>
</gene>
<proteinExistence type="inferred from homology"/>
<evidence type="ECO:0000256" key="2">
    <source>
        <dbReference type="ARBA" id="ARBA00010744"/>
    </source>
</evidence>
<evidence type="ECO:0000259" key="5">
    <source>
        <dbReference type="Pfam" id="PF03066"/>
    </source>
</evidence>
<comment type="subcellular location">
    <subcellularLocation>
        <location evidence="1">Nucleus</location>
    </subcellularLocation>
</comment>
<evidence type="ECO:0000313" key="8">
    <source>
        <dbReference type="Proteomes" id="UP000014760"/>
    </source>
</evidence>
<dbReference type="GO" id="GO:0003723">
    <property type="term" value="F:RNA binding"/>
    <property type="evidence" value="ECO:0007669"/>
    <property type="project" value="TreeGrafter"/>
</dbReference>
<sequence>MKDLSTPPPPITRAGKVRNTSQTFMSETLSAKLADGNEREFFWGCTLSKDEPEYTWTCLDEDNDMDFLQHTLFLKHATLGAAAVEKERNLVAIETKTFDGEDVKIPLVSLTCGATESTQLDLVLQHEVPFTLRLVMGTGPVHFSGNQLVEIPVEDNYGTETETEFTENEETEEEELDEEEELEEEEEEKPAKKRKASSKGNKKKRGKISVSDDVEEESLDESMEAETTEYSEEETEESSEEEEEEESSSPVQPCEIVIRTVKPKKKVCRKPKSHAVVTKAIAKRVRKVVALKLAEYIASIDILRNHDFKMESTS</sequence>